<evidence type="ECO:0000256" key="1">
    <source>
        <dbReference type="SAM" id="Coils"/>
    </source>
</evidence>
<evidence type="ECO:0000313" key="2">
    <source>
        <dbReference type="EMBL" id="KEQ57637.1"/>
    </source>
</evidence>
<keyword evidence="1" id="KW-0175">Coiled coil</keyword>
<dbReference type="RefSeq" id="XP_040874661.1">
    <property type="nucleotide sequence ID" value="XM_041025517.1"/>
</dbReference>
<sequence>MPPRYFNLFDRFSQAAQSSDSDAQEERSCQSGVQDEQLQLQDDRLETACTACADMAAYTDRLEGALEIEKKARYELQQTCMSSRQSKTLLKNGIRQRDVEVQQLRTEVRQKDAEIGQAREEILRYKRAISKPSKGLSFGRELDPEPEYAGWLLTVIPHLKDKPSGLQANALVVGLSAVLVELLDEGHIFGYASSDNVAKATDLHLSMRDIKAIWQQRKQWEFLTREILKQDDASAKRAAESLLDRFLAKSGEMVLNTYSKPMSSEATARLRKNMRPRLEALRALDFQEAEYWLEPIFFPCDDGTYFLDRTTMEDVNGRTMGDADEDDDLVLETIWFPALVKRDIPEDGENAEWTVVSKAKVQAAV</sequence>
<reference evidence="2 3" key="1">
    <citation type="journal article" date="2014" name="BMC Genomics">
        <title>Genome sequencing of four Aureobasidium pullulans varieties: biotechnological potential, stress tolerance, and description of new species.</title>
        <authorList>
            <person name="Gostin Ar C."/>
            <person name="Ohm R.A."/>
            <person name="Kogej T."/>
            <person name="Sonjak S."/>
            <person name="Turk M."/>
            <person name="Zajc J."/>
            <person name="Zalar P."/>
            <person name="Grube M."/>
            <person name="Sun H."/>
            <person name="Han J."/>
            <person name="Sharma A."/>
            <person name="Chiniquy J."/>
            <person name="Ngan C.Y."/>
            <person name="Lipzen A."/>
            <person name="Barry K."/>
            <person name="Grigoriev I.V."/>
            <person name="Gunde-Cimerman N."/>
        </authorList>
    </citation>
    <scope>NUCLEOTIDE SEQUENCE [LARGE SCALE GENOMIC DNA]</scope>
    <source>
        <strain evidence="2 3">CBS 110374</strain>
    </source>
</reference>
<dbReference type="HOGENOM" id="CLU_758581_0_0_1"/>
<dbReference type="Proteomes" id="UP000030672">
    <property type="component" value="Unassembled WGS sequence"/>
</dbReference>
<feature type="coiled-coil region" evidence="1">
    <location>
        <begin position="101"/>
        <end position="128"/>
    </location>
</feature>
<gene>
    <name evidence="2" type="ORF">M437DRAFT_70642</name>
</gene>
<dbReference type="EMBL" id="KL584880">
    <property type="protein sequence ID" value="KEQ57637.1"/>
    <property type="molecule type" value="Genomic_DNA"/>
</dbReference>
<keyword evidence="3" id="KW-1185">Reference proteome</keyword>
<name>A0A074VJ75_AURM1</name>
<proteinExistence type="predicted"/>
<accession>A0A074VJ75</accession>
<dbReference type="AlphaFoldDB" id="A0A074VJ75"/>
<evidence type="ECO:0000313" key="3">
    <source>
        <dbReference type="Proteomes" id="UP000030672"/>
    </source>
</evidence>
<protein>
    <submittedName>
        <fullName evidence="2">Uncharacterized protein</fullName>
    </submittedName>
</protein>
<organism evidence="2 3">
    <name type="scientific">Aureobasidium melanogenum (strain CBS 110374)</name>
    <name type="common">Aureobasidium pullulans var. melanogenum</name>
    <dbReference type="NCBI Taxonomy" id="1043003"/>
    <lineage>
        <taxon>Eukaryota</taxon>
        <taxon>Fungi</taxon>
        <taxon>Dikarya</taxon>
        <taxon>Ascomycota</taxon>
        <taxon>Pezizomycotina</taxon>
        <taxon>Dothideomycetes</taxon>
        <taxon>Dothideomycetidae</taxon>
        <taxon>Dothideales</taxon>
        <taxon>Saccotheciaceae</taxon>
        <taxon>Aureobasidium</taxon>
    </lineage>
</organism>
<dbReference type="GeneID" id="63918890"/>